<reference evidence="2" key="1">
    <citation type="journal article" date="2024" name="Gigascience">
        <title>Chromosome-level genome of the poultry shaft louse Menopon gallinae provides insight into the host-switching and adaptive evolution of parasitic lice.</title>
        <authorList>
            <person name="Xu Y."/>
            <person name="Ma L."/>
            <person name="Liu S."/>
            <person name="Liang Y."/>
            <person name="Liu Q."/>
            <person name="He Z."/>
            <person name="Tian L."/>
            <person name="Duan Y."/>
            <person name="Cai W."/>
            <person name="Li H."/>
            <person name="Song F."/>
        </authorList>
    </citation>
    <scope>NUCLEOTIDE SEQUENCE</scope>
    <source>
        <strain evidence="2">Cailab_2023a</strain>
    </source>
</reference>
<name>A0AAW2HXN9_9NEOP</name>
<evidence type="ECO:0000256" key="1">
    <source>
        <dbReference type="SAM" id="Phobius"/>
    </source>
</evidence>
<accession>A0AAW2HXN9</accession>
<evidence type="ECO:0000313" key="2">
    <source>
        <dbReference type="EMBL" id="KAL0274060.1"/>
    </source>
</evidence>
<dbReference type="EMBL" id="JARGDH010000003">
    <property type="protein sequence ID" value="KAL0274060.1"/>
    <property type="molecule type" value="Genomic_DNA"/>
</dbReference>
<sequence>MMIEWAMSGVNTSSTSGGPVCRSFMSDTRRLTETVVAIILALVLIIWSYSNLTLPKNNQYIYKHQTGKTLLLVIFSVAFGVEIGFKFASKTVIYLLNPCHVMTLVQLYLLAATPSNTVTSMFRIHLNLLNGPILAFLFPETDNRRLPFEKWIYWIQHSLLIIVPTYLLRQGGIYNVEPLDDMSWVTFSYGLNILYHYLLLQPLALPTEVNLNHMLCPAEMDPFSGPYYRVFATIHQGILCPLACKIACKYLSTSINNERTELVSVKSGKVLKVNGLSGYKEKIK</sequence>
<comment type="caution">
    <text evidence="2">The sequence shown here is derived from an EMBL/GenBank/DDBJ whole genome shotgun (WGS) entry which is preliminary data.</text>
</comment>
<feature type="transmembrane region" description="Helical" evidence="1">
    <location>
        <begin position="151"/>
        <end position="167"/>
    </location>
</feature>
<evidence type="ECO:0008006" key="3">
    <source>
        <dbReference type="Google" id="ProtNLM"/>
    </source>
</evidence>
<feature type="transmembrane region" description="Helical" evidence="1">
    <location>
        <begin position="187"/>
        <end position="205"/>
    </location>
</feature>
<protein>
    <recommendedName>
        <fullName evidence="3">Transmembrane protein 164</fullName>
    </recommendedName>
</protein>
<dbReference type="InterPro" id="IPR026508">
    <property type="entry name" value="TMEM164"/>
</dbReference>
<dbReference type="PANTHER" id="PTHR20948">
    <property type="entry name" value="TRANSMEMBRANE PROTEIN 164"/>
    <property type="match status" value="1"/>
</dbReference>
<feature type="transmembrane region" description="Helical" evidence="1">
    <location>
        <begin position="31"/>
        <end position="49"/>
    </location>
</feature>
<feature type="transmembrane region" description="Helical" evidence="1">
    <location>
        <begin position="69"/>
        <end position="85"/>
    </location>
</feature>
<dbReference type="PANTHER" id="PTHR20948:SF2">
    <property type="entry name" value="TRANSMEMBRANE PROTEIN 164"/>
    <property type="match status" value="1"/>
</dbReference>
<dbReference type="AlphaFoldDB" id="A0AAW2HXN9"/>
<organism evidence="2">
    <name type="scientific">Menopon gallinae</name>
    <name type="common">poultry shaft louse</name>
    <dbReference type="NCBI Taxonomy" id="328185"/>
    <lineage>
        <taxon>Eukaryota</taxon>
        <taxon>Metazoa</taxon>
        <taxon>Ecdysozoa</taxon>
        <taxon>Arthropoda</taxon>
        <taxon>Hexapoda</taxon>
        <taxon>Insecta</taxon>
        <taxon>Pterygota</taxon>
        <taxon>Neoptera</taxon>
        <taxon>Paraneoptera</taxon>
        <taxon>Psocodea</taxon>
        <taxon>Troctomorpha</taxon>
        <taxon>Phthiraptera</taxon>
        <taxon>Amblycera</taxon>
        <taxon>Menoponidae</taxon>
        <taxon>Menopon</taxon>
    </lineage>
</organism>
<keyword evidence="1" id="KW-1133">Transmembrane helix</keyword>
<keyword evidence="1" id="KW-0472">Membrane</keyword>
<feature type="transmembrane region" description="Helical" evidence="1">
    <location>
        <begin position="92"/>
        <end position="110"/>
    </location>
</feature>
<proteinExistence type="predicted"/>
<keyword evidence="1" id="KW-0812">Transmembrane</keyword>
<gene>
    <name evidence="2" type="ORF">PYX00_006581</name>
</gene>
<feature type="transmembrane region" description="Helical" evidence="1">
    <location>
        <begin position="122"/>
        <end position="139"/>
    </location>
</feature>
<dbReference type="Pfam" id="PF14808">
    <property type="entry name" value="TMEM164"/>
    <property type="match status" value="1"/>
</dbReference>